<feature type="modified residue" description="N5-methylglutamine" evidence="4">
    <location>
        <position position="250"/>
    </location>
</feature>
<dbReference type="Gene3D" id="3.30.70.1660">
    <property type="match status" value="1"/>
</dbReference>
<feature type="domain" description="Prokaryotic-type class I peptide chain release factors" evidence="6">
    <location>
        <begin position="243"/>
        <end position="259"/>
    </location>
</feature>
<dbReference type="Gene3D" id="1.20.58.410">
    <property type="entry name" value="Release factor"/>
    <property type="match status" value="1"/>
</dbReference>
<dbReference type="Pfam" id="PF00472">
    <property type="entry name" value="RF-1"/>
    <property type="match status" value="1"/>
</dbReference>
<evidence type="ECO:0000256" key="5">
    <source>
        <dbReference type="NCBIfam" id="TIGR00020"/>
    </source>
</evidence>
<organism evidence="7 9">
    <name type="scientific">Nguyenibacter vanlangensis</name>
    <dbReference type="NCBI Taxonomy" id="1216886"/>
    <lineage>
        <taxon>Bacteria</taxon>
        <taxon>Pseudomonadati</taxon>
        <taxon>Pseudomonadota</taxon>
        <taxon>Alphaproteobacteria</taxon>
        <taxon>Acetobacterales</taxon>
        <taxon>Acetobacteraceae</taxon>
        <taxon>Nguyenibacter</taxon>
    </lineage>
</organism>
<evidence type="ECO:0000259" key="6">
    <source>
        <dbReference type="PROSITE" id="PS00745"/>
    </source>
</evidence>
<proteinExistence type="inferred from homology"/>
<evidence type="ECO:0000256" key="4">
    <source>
        <dbReference type="HAMAP-Rule" id="MF_00094"/>
    </source>
</evidence>
<dbReference type="FunFam" id="3.30.160.20:FF:000010">
    <property type="entry name" value="Peptide chain release factor 2"/>
    <property type="match status" value="1"/>
</dbReference>
<dbReference type="SUPFAM" id="SSF75620">
    <property type="entry name" value="Release factor"/>
    <property type="match status" value="1"/>
</dbReference>
<keyword evidence="10" id="KW-1185">Reference proteome</keyword>
<dbReference type="RefSeq" id="WP_176640893.1">
    <property type="nucleotide sequence ID" value="NZ_CP152276.1"/>
</dbReference>
<comment type="similarity">
    <text evidence="1 4">Belongs to the prokaryotic/mitochondrial release factor family.</text>
</comment>
<dbReference type="Proteomes" id="UP001449795">
    <property type="component" value="Chromosome"/>
</dbReference>
<sequence length="376" mass="41332">MSAESESLNDQIKQSVALLRRHLDWDVALGRLAELNNRAEDPDLWNDPDAAQKLMRERTLLAGQVEGVQRLEADVRDALDLVELAEMEGDDGVLKDAVLMLRALAEEAKRRETESLLSGEADGNDCYLEVNAGAGGTEAQDWAEMLLRMYTRWAEQHGYKVTLMESSEGEQAGLKSATIQVSGPNAYGWLKTEAGVHRLVRISPFDAAARRQTSFASVWVYPVVDDSIEIEINESDLKVDTFRASGAGGQHVNKTESAIRITHVPTGIVVACQTDRSQHRNRATAMTMLKARLYEQELQRREAAAAQTEAAKTDIGWGHQIRSYVLAPYQLVKDLRTNVERGNPDAVLDGDLDDFMAAALAARVGATRSEASAAAQ</sequence>
<dbReference type="GO" id="GO:0005737">
    <property type="term" value="C:cytoplasm"/>
    <property type="evidence" value="ECO:0007669"/>
    <property type="project" value="UniProtKB-SubCell"/>
</dbReference>
<evidence type="ECO:0000313" key="9">
    <source>
        <dbReference type="Proteomes" id="UP000534870"/>
    </source>
</evidence>
<dbReference type="EMBL" id="CP152276">
    <property type="protein sequence ID" value="XAE41584.1"/>
    <property type="molecule type" value="Genomic_DNA"/>
</dbReference>
<name>A0A7Y7IXN6_9PROT</name>
<reference evidence="8 10" key="2">
    <citation type="submission" date="2024-04" db="EMBL/GenBank/DDBJ databases">
        <title>Complete genome sequence of Nguyenibacter vanlangesis HBCM-1154, a strain capable of nitrogen fixation, IAA production, and phosphorus solubilization isolated from sugarcane soil.</title>
        <authorList>
            <person name="MY HANH P."/>
        </authorList>
    </citation>
    <scope>NUCLEOTIDE SEQUENCE [LARGE SCALE GENOMIC DNA]</scope>
    <source>
        <strain evidence="8 10">HBCM 1154</strain>
    </source>
</reference>
<dbReference type="InterPro" id="IPR004374">
    <property type="entry name" value="PrfB"/>
</dbReference>
<dbReference type="Proteomes" id="UP000534870">
    <property type="component" value="Unassembled WGS sequence"/>
</dbReference>
<accession>A0A7Y7IXN6</accession>
<evidence type="ECO:0000313" key="8">
    <source>
        <dbReference type="EMBL" id="XAE41584.1"/>
    </source>
</evidence>
<dbReference type="SMART" id="SM00937">
    <property type="entry name" value="PCRF"/>
    <property type="match status" value="1"/>
</dbReference>
<evidence type="ECO:0000256" key="2">
    <source>
        <dbReference type="ARBA" id="ARBA00022481"/>
    </source>
</evidence>
<dbReference type="InterPro" id="IPR000352">
    <property type="entry name" value="Pep_chain_release_fac_I"/>
</dbReference>
<dbReference type="PROSITE" id="PS00745">
    <property type="entry name" value="RF_PROK_I"/>
    <property type="match status" value="1"/>
</dbReference>
<keyword evidence="4" id="KW-0963">Cytoplasm</keyword>
<comment type="subcellular location">
    <subcellularLocation>
        <location evidence="4">Cytoplasm</location>
    </subcellularLocation>
</comment>
<comment type="function">
    <text evidence="4">Peptide chain release factor 2 directs the termination of translation in response to the peptide chain termination codons UGA and UAA.</text>
</comment>
<evidence type="ECO:0000313" key="7">
    <source>
        <dbReference type="EMBL" id="NVN12284.1"/>
    </source>
</evidence>
<comment type="PTM">
    <text evidence="4">Methylated by PrmC. Methylation increases the termination efficiency of RF2.</text>
</comment>
<keyword evidence="2 4" id="KW-0488">Methylation</keyword>
<dbReference type="Pfam" id="PF03462">
    <property type="entry name" value="PCRF"/>
    <property type="match status" value="1"/>
</dbReference>
<keyword evidence="3 4" id="KW-0648">Protein biosynthesis</keyword>
<reference evidence="7 9" key="1">
    <citation type="submission" date="2020-06" db="EMBL/GenBank/DDBJ databases">
        <title>Description of novel acetic acid bacteria.</title>
        <authorList>
            <person name="Sombolestani A."/>
        </authorList>
    </citation>
    <scope>NUCLEOTIDE SEQUENCE [LARGE SCALE GENOMIC DNA]</scope>
    <source>
        <strain evidence="7 9">LMG 31431</strain>
    </source>
</reference>
<dbReference type="PANTHER" id="PTHR43116">
    <property type="entry name" value="PEPTIDE CHAIN RELEASE FACTOR 2"/>
    <property type="match status" value="1"/>
</dbReference>
<dbReference type="InterPro" id="IPR045853">
    <property type="entry name" value="Pep_chain_release_fac_I_sf"/>
</dbReference>
<dbReference type="AlphaFoldDB" id="A0A7Y7IXN6"/>
<dbReference type="GO" id="GO:0016149">
    <property type="term" value="F:translation release factor activity, codon specific"/>
    <property type="evidence" value="ECO:0007669"/>
    <property type="project" value="UniProtKB-UniRule"/>
</dbReference>
<gene>
    <name evidence="4 8" type="primary">prfB</name>
    <name evidence="8" type="ORF">AAC691_14975</name>
    <name evidence="7" type="ORF">HUK84_14330</name>
</gene>
<dbReference type="Gene3D" id="3.30.160.20">
    <property type="match status" value="1"/>
</dbReference>
<dbReference type="NCBIfam" id="TIGR00020">
    <property type="entry name" value="prfB"/>
    <property type="match status" value="1"/>
</dbReference>
<dbReference type="InterPro" id="IPR005139">
    <property type="entry name" value="PCRF"/>
</dbReference>
<dbReference type="PANTHER" id="PTHR43116:SF3">
    <property type="entry name" value="CLASS I PEPTIDE CHAIN RELEASE FACTOR"/>
    <property type="match status" value="1"/>
</dbReference>
<dbReference type="HAMAP" id="MF_00094">
    <property type="entry name" value="Rel_fac_2"/>
    <property type="match status" value="1"/>
</dbReference>
<dbReference type="EMBL" id="JABXXP010000390">
    <property type="protein sequence ID" value="NVN12284.1"/>
    <property type="molecule type" value="Genomic_DNA"/>
</dbReference>
<evidence type="ECO:0000313" key="10">
    <source>
        <dbReference type="Proteomes" id="UP001449795"/>
    </source>
</evidence>
<evidence type="ECO:0000256" key="1">
    <source>
        <dbReference type="ARBA" id="ARBA00010835"/>
    </source>
</evidence>
<evidence type="ECO:0000256" key="3">
    <source>
        <dbReference type="ARBA" id="ARBA00022917"/>
    </source>
</evidence>
<protein>
    <recommendedName>
        <fullName evidence="4 5">Peptide chain release factor 2</fullName>
        <shortName evidence="4">RF-2</shortName>
    </recommendedName>
</protein>